<accession>A0A554MXZ9</accession>
<dbReference type="CDD" id="cd05271">
    <property type="entry name" value="NDUFA9_like_SDR_a"/>
    <property type="match status" value="1"/>
</dbReference>
<sequence length="333" mass="35028">MNVLVTGGTGFVGQHLTRALARAGHDVTALARTPDEADLHPEVETVVGDVTAYDSIEPAFADRDVVVNLVALSPLFKPSGGDERHSEVHLGGTENCLQAAEAHGVGKFVQMSALGADPDGDTHYIRAKGQAERATRDADVDWTIFRPSVVFGDGGEFVPFTKLLAPPYFTPLPGGGKTRFQPVWVGDLVPMLRMAVEGEVPEDESDDGPTPAIRRIEEAEAARADPHVGATYEVGGPEVLTLAQVARLAHAADNKPISVVNVPMALAGIGLKTLGSLPGAPMGGDQFRSLKFDNTTDDNDIGVFGFEPSDLRTLADYLGVDAALAEGDGRATA</sequence>
<evidence type="ECO:0000313" key="2">
    <source>
        <dbReference type="EMBL" id="TSD09996.1"/>
    </source>
</evidence>
<dbReference type="InParanoid" id="A0A554MXZ9"/>
<dbReference type="RefSeq" id="WP_144262684.1">
    <property type="nucleotide sequence ID" value="NZ_QMDX01000009.1"/>
</dbReference>
<name>A0A554MXZ9_9EURY</name>
<dbReference type="Pfam" id="PF13460">
    <property type="entry name" value="NAD_binding_10"/>
    <property type="match status" value="1"/>
</dbReference>
<evidence type="ECO:0000259" key="1">
    <source>
        <dbReference type="Pfam" id="PF13460"/>
    </source>
</evidence>
<dbReference type="InterPro" id="IPR051207">
    <property type="entry name" value="ComplexI_NDUFA9_subunit"/>
</dbReference>
<organism evidence="2 3">
    <name type="scientific">Haloglomus irregulare</name>
    <dbReference type="NCBI Taxonomy" id="2234134"/>
    <lineage>
        <taxon>Archaea</taxon>
        <taxon>Methanobacteriati</taxon>
        <taxon>Methanobacteriota</taxon>
        <taxon>Stenosarchaea group</taxon>
        <taxon>Halobacteria</taxon>
        <taxon>Halobacteriales</taxon>
        <taxon>Natronomonadaceae</taxon>
        <taxon>Haloglomus</taxon>
    </lineage>
</organism>
<keyword evidence="3" id="KW-1185">Reference proteome</keyword>
<dbReference type="Proteomes" id="UP000319894">
    <property type="component" value="Unassembled WGS sequence"/>
</dbReference>
<dbReference type="PANTHER" id="PTHR12126:SF11">
    <property type="entry name" value="NADH DEHYDROGENASE [UBIQUINONE] 1 ALPHA SUBCOMPLEX SUBUNIT 9, MITOCHONDRIAL"/>
    <property type="match status" value="1"/>
</dbReference>
<dbReference type="EMBL" id="QMDX01000009">
    <property type="protein sequence ID" value="TSD09996.1"/>
    <property type="molecule type" value="Genomic_DNA"/>
</dbReference>
<dbReference type="SUPFAM" id="SSF51735">
    <property type="entry name" value="NAD(P)-binding Rossmann-fold domains"/>
    <property type="match status" value="1"/>
</dbReference>
<dbReference type="AlphaFoldDB" id="A0A554MXZ9"/>
<dbReference type="InterPro" id="IPR036291">
    <property type="entry name" value="NAD(P)-bd_dom_sf"/>
</dbReference>
<reference evidence="2 3" key="1">
    <citation type="submission" date="2018-06" db="EMBL/GenBank/DDBJ databases">
        <title>Natronomonas sp. F16-60 a new haloarchaeon isolated from a solar saltern of Isla Cristina, Huelva, Spain.</title>
        <authorList>
            <person name="Duran-Viseras A."/>
            <person name="Sanchez-Porro C."/>
            <person name="Ventosa A."/>
        </authorList>
    </citation>
    <scope>NUCLEOTIDE SEQUENCE [LARGE SCALE GENOMIC DNA]</scope>
    <source>
        <strain evidence="2 3">F16-60</strain>
    </source>
</reference>
<comment type="caution">
    <text evidence="2">The sequence shown here is derived from an EMBL/GenBank/DDBJ whole genome shotgun (WGS) entry which is preliminary data.</text>
</comment>
<protein>
    <submittedName>
        <fullName evidence="2">Complex I NDUFA9 subunit family protein</fullName>
    </submittedName>
</protein>
<feature type="domain" description="NAD(P)-binding" evidence="1">
    <location>
        <begin position="7"/>
        <end position="149"/>
    </location>
</feature>
<dbReference type="Gene3D" id="3.40.50.720">
    <property type="entry name" value="NAD(P)-binding Rossmann-like Domain"/>
    <property type="match status" value="1"/>
</dbReference>
<dbReference type="GO" id="GO:0044877">
    <property type="term" value="F:protein-containing complex binding"/>
    <property type="evidence" value="ECO:0007669"/>
    <property type="project" value="TreeGrafter"/>
</dbReference>
<dbReference type="InterPro" id="IPR016040">
    <property type="entry name" value="NAD(P)-bd_dom"/>
</dbReference>
<evidence type="ECO:0000313" key="3">
    <source>
        <dbReference type="Proteomes" id="UP000319894"/>
    </source>
</evidence>
<proteinExistence type="predicted"/>
<dbReference type="OrthoDB" id="213145at2157"/>
<dbReference type="PANTHER" id="PTHR12126">
    <property type="entry name" value="NADH-UBIQUINONE OXIDOREDUCTASE 39 KDA SUBUNIT-RELATED"/>
    <property type="match status" value="1"/>
</dbReference>
<gene>
    <name evidence="2" type="ORF">DP107_13490</name>
</gene>